<dbReference type="AlphaFoldDB" id="A0A3M7PKW9"/>
<evidence type="ECO:0000313" key="2">
    <source>
        <dbReference type="Proteomes" id="UP000276133"/>
    </source>
</evidence>
<gene>
    <name evidence="1" type="ORF">BpHYR1_048916</name>
</gene>
<dbReference type="EMBL" id="REGN01010071">
    <property type="protein sequence ID" value="RMZ99751.1"/>
    <property type="molecule type" value="Genomic_DNA"/>
</dbReference>
<organism evidence="1 2">
    <name type="scientific">Brachionus plicatilis</name>
    <name type="common">Marine rotifer</name>
    <name type="synonym">Brachionus muelleri</name>
    <dbReference type="NCBI Taxonomy" id="10195"/>
    <lineage>
        <taxon>Eukaryota</taxon>
        <taxon>Metazoa</taxon>
        <taxon>Spiralia</taxon>
        <taxon>Gnathifera</taxon>
        <taxon>Rotifera</taxon>
        <taxon>Eurotatoria</taxon>
        <taxon>Monogononta</taxon>
        <taxon>Pseudotrocha</taxon>
        <taxon>Ploima</taxon>
        <taxon>Brachionidae</taxon>
        <taxon>Brachionus</taxon>
    </lineage>
</organism>
<evidence type="ECO:0000313" key="1">
    <source>
        <dbReference type="EMBL" id="RMZ99751.1"/>
    </source>
</evidence>
<dbReference type="Proteomes" id="UP000276133">
    <property type="component" value="Unassembled WGS sequence"/>
</dbReference>
<reference evidence="1 2" key="1">
    <citation type="journal article" date="2018" name="Sci. Rep.">
        <title>Genomic signatures of local adaptation to the degree of environmental predictability in rotifers.</title>
        <authorList>
            <person name="Franch-Gras L."/>
            <person name="Hahn C."/>
            <person name="Garcia-Roger E.M."/>
            <person name="Carmona M.J."/>
            <person name="Serra M."/>
            <person name="Gomez A."/>
        </authorList>
    </citation>
    <scope>NUCLEOTIDE SEQUENCE [LARGE SCALE GENOMIC DNA]</scope>
    <source>
        <strain evidence="1">HYR1</strain>
    </source>
</reference>
<protein>
    <submittedName>
        <fullName evidence="1">Uncharacterized protein</fullName>
    </submittedName>
</protein>
<keyword evidence="2" id="KW-1185">Reference proteome</keyword>
<comment type="caution">
    <text evidence="1">The sequence shown here is derived from an EMBL/GenBank/DDBJ whole genome shotgun (WGS) entry which is preliminary data.</text>
</comment>
<name>A0A3M7PKW9_BRAPC</name>
<sequence length="87" mass="9947">MPGPLCIVQYVTFCPLESNIVEFGSLTQSFLMSNQKLNKVWNRILYIQISNPLSKRHIFTYGLGISTLKVKTIKYLNTSQTALYEPC</sequence>
<proteinExistence type="predicted"/>
<accession>A0A3M7PKW9</accession>